<reference evidence="1 2" key="1">
    <citation type="submission" date="2020-08" db="EMBL/GenBank/DDBJ databases">
        <title>Whole genome sequence of Shewanella sp strain PS-2.</title>
        <authorList>
            <person name="Das S.K."/>
        </authorList>
    </citation>
    <scope>NUCLEOTIDE SEQUENCE [LARGE SCALE GENOMIC DNA]</scope>
    <source>
        <strain evidence="1 2">PS-2</strain>
    </source>
</reference>
<gene>
    <name evidence="1" type="ORF">H9J30_12250</name>
</gene>
<name>A0ABS9QWG0_9GAMM</name>
<organism evidence="1 2">
    <name type="scientific">Shewanella cutis</name>
    <dbReference type="NCBI Taxonomy" id="2766780"/>
    <lineage>
        <taxon>Bacteria</taxon>
        <taxon>Pseudomonadati</taxon>
        <taxon>Pseudomonadota</taxon>
        <taxon>Gammaproteobacteria</taxon>
        <taxon>Alteromonadales</taxon>
        <taxon>Shewanellaceae</taxon>
        <taxon>Shewanella</taxon>
    </lineage>
</organism>
<sequence>MQLLAVPLFLQCHNRTQAASQLKAAKASVNLWASSYLEQGLAGLEDKPRPGKKPSLSNKQKRRLARYIECKAKSDEGGGLIGVDIQ</sequence>
<keyword evidence="2" id="KW-1185">Reference proteome</keyword>
<accession>A0ABS9QWG0</accession>
<dbReference type="EMBL" id="JACSDI010000008">
    <property type="protein sequence ID" value="MCG9964679.1"/>
    <property type="molecule type" value="Genomic_DNA"/>
</dbReference>
<comment type="caution">
    <text evidence="1">The sequence shown here is derived from an EMBL/GenBank/DDBJ whole genome shotgun (WGS) entry which is preliminary data.</text>
</comment>
<evidence type="ECO:0000313" key="2">
    <source>
        <dbReference type="Proteomes" id="UP000829384"/>
    </source>
</evidence>
<dbReference type="RefSeq" id="WP_240131263.1">
    <property type="nucleotide sequence ID" value="NZ_JACSDI010000008.1"/>
</dbReference>
<proteinExistence type="predicted"/>
<evidence type="ECO:0000313" key="1">
    <source>
        <dbReference type="EMBL" id="MCG9964679.1"/>
    </source>
</evidence>
<dbReference type="Proteomes" id="UP000829384">
    <property type="component" value="Unassembled WGS sequence"/>
</dbReference>
<dbReference type="InterPro" id="IPR009057">
    <property type="entry name" value="Homeodomain-like_sf"/>
</dbReference>
<protein>
    <submittedName>
        <fullName evidence="1">Helix-turn-helix domain-containing protein</fullName>
    </submittedName>
</protein>
<dbReference type="SUPFAM" id="SSF46689">
    <property type="entry name" value="Homeodomain-like"/>
    <property type="match status" value="1"/>
</dbReference>